<dbReference type="GO" id="GO:0016616">
    <property type="term" value="F:oxidoreductase activity, acting on the CH-OH group of donors, NAD or NADP as acceptor"/>
    <property type="evidence" value="ECO:0007669"/>
    <property type="project" value="UniProtKB-ARBA"/>
</dbReference>
<protein>
    <recommendedName>
        <fullName evidence="5">N5-carboxyaminoimidazole ribonucleotide synthase</fullName>
        <shortName evidence="5">N5-CAIR synthase</shortName>
        <ecNumber evidence="5">6.3.4.18</ecNumber>
    </recommendedName>
    <alternativeName>
        <fullName evidence="5">5-(carboxyamino)imidazole ribonucleotide synthetase</fullName>
    </alternativeName>
</protein>
<feature type="binding site" evidence="5">
    <location>
        <position position="135"/>
    </location>
    <ligand>
        <name>ATP</name>
        <dbReference type="ChEBI" id="CHEBI:30616"/>
    </ligand>
</feature>
<dbReference type="GO" id="GO:0005524">
    <property type="term" value="F:ATP binding"/>
    <property type="evidence" value="ECO:0007669"/>
    <property type="project" value="UniProtKB-UniRule"/>
</dbReference>
<gene>
    <name evidence="5" type="primary">purK</name>
    <name evidence="7" type="ORF">A9R00_00515</name>
</gene>
<feature type="binding site" evidence="5">
    <location>
        <position position="201"/>
    </location>
    <ligand>
        <name>ATP</name>
        <dbReference type="ChEBI" id="CHEBI:30616"/>
    </ligand>
</feature>
<dbReference type="Pfam" id="PF02222">
    <property type="entry name" value="ATP-grasp"/>
    <property type="match status" value="1"/>
</dbReference>
<dbReference type="InterPro" id="IPR013815">
    <property type="entry name" value="ATP_grasp_subdomain_1"/>
</dbReference>
<comment type="similarity">
    <text evidence="5">Belongs to the PurK/PurT family.</text>
</comment>
<dbReference type="GO" id="GO:0034028">
    <property type="term" value="F:5-(carboxyamino)imidazole ribonucleotide synthase activity"/>
    <property type="evidence" value="ECO:0007669"/>
    <property type="project" value="UniProtKB-UniRule"/>
</dbReference>
<evidence type="ECO:0000256" key="3">
    <source>
        <dbReference type="ARBA" id="ARBA00022755"/>
    </source>
</evidence>
<accession>A0A1Y5HW54</accession>
<dbReference type="FunFam" id="3.30.1490.20:FF:000015">
    <property type="entry name" value="N5-carboxyaminoimidazole ribonucleotide synthase"/>
    <property type="match status" value="1"/>
</dbReference>
<dbReference type="PROSITE" id="PS00065">
    <property type="entry name" value="D_2_HYDROXYACID_DH_1"/>
    <property type="match status" value="1"/>
</dbReference>
<dbReference type="Gene3D" id="3.30.470.20">
    <property type="entry name" value="ATP-grasp fold, B domain"/>
    <property type="match status" value="1"/>
</dbReference>
<evidence type="ECO:0000256" key="1">
    <source>
        <dbReference type="ARBA" id="ARBA00022598"/>
    </source>
</evidence>
<comment type="catalytic activity">
    <reaction evidence="5">
        <text>5-amino-1-(5-phospho-beta-D-ribosyl)imidazole + hydrogencarbonate + ATP = 5-carboxyamino-1-(5-phospho-D-ribosyl)imidazole + ADP + phosphate + 2 H(+)</text>
        <dbReference type="Rhea" id="RHEA:19317"/>
        <dbReference type="ChEBI" id="CHEBI:15378"/>
        <dbReference type="ChEBI" id="CHEBI:17544"/>
        <dbReference type="ChEBI" id="CHEBI:30616"/>
        <dbReference type="ChEBI" id="CHEBI:43474"/>
        <dbReference type="ChEBI" id="CHEBI:58730"/>
        <dbReference type="ChEBI" id="CHEBI:137981"/>
        <dbReference type="ChEBI" id="CHEBI:456216"/>
        <dbReference type="EC" id="6.3.4.18"/>
    </reaction>
</comment>
<feature type="binding site" evidence="5">
    <location>
        <position position="95"/>
    </location>
    <ligand>
        <name>ATP</name>
        <dbReference type="ChEBI" id="CHEBI:30616"/>
    </ligand>
</feature>
<keyword evidence="1 5" id="KW-0436">Ligase</keyword>
<dbReference type="EMBL" id="MABE01000034">
    <property type="protein sequence ID" value="OUS41521.1"/>
    <property type="molecule type" value="Genomic_DNA"/>
</dbReference>
<evidence type="ECO:0000256" key="4">
    <source>
        <dbReference type="ARBA" id="ARBA00022840"/>
    </source>
</evidence>
<keyword evidence="4 5" id="KW-0067">ATP-binding</keyword>
<dbReference type="HAMAP" id="MF_01928">
    <property type="entry name" value="PurK"/>
    <property type="match status" value="1"/>
</dbReference>
<dbReference type="InterPro" id="IPR040686">
    <property type="entry name" value="PurK_C"/>
</dbReference>
<comment type="caution">
    <text evidence="7">The sequence shown here is derived from an EMBL/GenBank/DDBJ whole genome shotgun (WGS) entry which is preliminary data.</text>
</comment>
<dbReference type="GO" id="GO:0004638">
    <property type="term" value="F:phosphoribosylaminoimidazole carboxylase activity"/>
    <property type="evidence" value="ECO:0007669"/>
    <property type="project" value="InterPro"/>
</dbReference>
<dbReference type="InterPro" id="IPR011761">
    <property type="entry name" value="ATP-grasp"/>
</dbReference>
<dbReference type="InterPro" id="IPR005875">
    <property type="entry name" value="PurK"/>
</dbReference>
<comment type="subunit">
    <text evidence="5">Homodimer.</text>
</comment>
<dbReference type="Pfam" id="PF17769">
    <property type="entry name" value="PurK_C"/>
    <property type="match status" value="1"/>
</dbReference>
<dbReference type="GO" id="GO:0005829">
    <property type="term" value="C:cytosol"/>
    <property type="evidence" value="ECO:0007669"/>
    <property type="project" value="TreeGrafter"/>
</dbReference>
<dbReference type="UniPathway" id="UPA00074">
    <property type="reaction ID" value="UER00942"/>
</dbReference>
<feature type="binding site" evidence="5">
    <location>
        <begin position="140"/>
        <end position="146"/>
    </location>
    <ligand>
        <name>ATP</name>
        <dbReference type="ChEBI" id="CHEBI:30616"/>
    </ligand>
</feature>
<dbReference type="PANTHER" id="PTHR11609">
    <property type="entry name" value="PURINE BIOSYNTHESIS PROTEIN 6/7, PUR6/7"/>
    <property type="match status" value="1"/>
</dbReference>
<dbReference type="Gene3D" id="3.40.50.20">
    <property type="match status" value="1"/>
</dbReference>
<feature type="binding site" evidence="5">
    <location>
        <begin position="170"/>
        <end position="173"/>
    </location>
    <ligand>
        <name>ATP</name>
        <dbReference type="ChEBI" id="CHEBI:30616"/>
    </ligand>
</feature>
<reference evidence="8" key="1">
    <citation type="journal article" date="2017" name="Proc. Natl. Acad. Sci. U.S.A.">
        <title>Simulation of Deepwater Horizon oil plume reveals substrate specialization within a complex community of hydrocarbon degraders.</title>
        <authorList>
            <person name="Hu P."/>
            <person name="Dubinsky E.A."/>
            <person name="Probst A.J."/>
            <person name="Wang J."/>
            <person name="Sieber C.M.K."/>
            <person name="Tom L.M."/>
            <person name="Gardinali P."/>
            <person name="Banfield J.F."/>
            <person name="Atlas R.M."/>
            <person name="Andersen G.L."/>
        </authorList>
    </citation>
    <scope>NUCLEOTIDE SEQUENCE [LARGE SCALE GENOMIC DNA]</scope>
</reference>
<evidence type="ECO:0000256" key="5">
    <source>
        <dbReference type="HAMAP-Rule" id="MF_01928"/>
    </source>
</evidence>
<dbReference type="NCBIfam" id="NF004679">
    <property type="entry name" value="PRK06019.1-5"/>
    <property type="match status" value="1"/>
</dbReference>
<dbReference type="GO" id="GO:0006189">
    <property type="term" value="P:'de novo' IMP biosynthetic process"/>
    <property type="evidence" value="ECO:0007669"/>
    <property type="project" value="UniProtKB-UniRule"/>
</dbReference>
<dbReference type="PANTHER" id="PTHR11609:SF5">
    <property type="entry name" value="PHOSPHORIBOSYLAMINOIMIDAZOLE CARBOXYLASE"/>
    <property type="match status" value="1"/>
</dbReference>
<name>A0A1Y5HW54_OLEAN</name>
<evidence type="ECO:0000313" key="7">
    <source>
        <dbReference type="EMBL" id="OUS41521.1"/>
    </source>
</evidence>
<dbReference type="InterPro" id="IPR003135">
    <property type="entry name" value="ATP-grasp_carboxylate-amine"/>
</dbReference>
<dbReference type="SUPFAM" id="SSF56059">
    <property type="entry name" value="Glutathione synthetase ATP-binding domain-like"/>
    <property type="match status" value="1"/>
</dbReference>
<dbReference type="InterPro" id="IPR011054">
    <property type="entry name" value="Rudment_hybrid_motif"/>
</dbReference>
<proteinExistence type="inferred from homology"/>
<feature type="binding site" evidence="5">
    <location>
        <begin position="255"/>
        <end position="256"/>
    </location>
    <ligand>
        <name>ATP</name>
        <dbReference type="ChEBI" id="CHEBI:30616"/>
    </ligand>
</feature>
<comment type="function">
    <text evidence="5">Catalyzes the ATP-dependent conversion of 5-aminoimidazole ribonucleotide (AIR) and HCO(3)(-) to N5-carboxyaminoimidazole ribonucleotide (N5-CAIR).</text>
</comment>
<dbReference type="PROSITE" id="PS50975">
    <property type="entry name" value="ATP_GRASP"/>
    <property type="match status" value="1"/>
</dbReference>
<evidence type="ECO:0000256" key="2">
    <source>
        <dbReference type="ARBA" id="ARBA00022741"/>
    </source>
</evidence>
<dbReference type="AlphaFoldDB" id="A0A1Y5HW54"/>
<dbReference type="Proteomes" id="UP000227088">
    <property type="component" value="Unassembled WGS sequence"/>
</dbReference>
<dbReference type="GO" id="GO:0046872">
    <property type="term" value="F:metal ion binding"/>
    <property type="evidence" value="ECO:0007669"/>
    <property type="project" value="InterPro"/>
</dbReference>
<dbReference type="Gene3D" id="3.30.1490.20">
    <property type="entry name" value="ATP-grasp fold, A domain"/>
    <property type="match status" value="1"/>
</dbReference>
<sequence>MSTDTNRAEVKTLGVLGNGQLGQMLAASIAEQTNLTVNLYDLRAYDETSLQQFLNDNDRISYETENIPAHIVKQMESVEAKVFPSLVALKTFQNRITEKNALRAAGITTAEFHAVNSLADIHDAVQKLGLPIIMKTTTEGYDGKGQFVLREPADATACWAEIGNRELIAEAFVPFIREISVIGTRGENGEIKVWPMTENIHHEGILRYSLYPAHGFSAEKQTIAQNYIEQIAASLDYVGTITLELFETEDNLIANEVAPRVHNSGHWSIEGAETSQFRNHMLAVTGQKITSTESRFPAVAMINVISDEGPTVAAKDMSETYVHSYGKEARPARKLGHVTITANSSDDRDAKISQLEGLIPAGVWSK</sequence>
<dbReference type="InterPro" id="IPR016185">
    <property type="entry name" value="PreATP-grasp_dom_sf"/>
</dbReference>
<organism evidence="7 8">
    <name type="scientific">Oleispira antarctica</name>
    <dbReference type="NCBI Taxonomy" id="188908"/>
    <lineage>
        <taxon>Bacteria</taxon>
        <taxon>Pseudomonadati</taxon>
        <taxon>Pseudomonadota</taxon>
        <taxon>Gammaproteobacteria</taxon>
        <taxon>Oceanospirillales</taxon>
        <taxon>Oceanospirillaceae</taxon>
        <taxon>Oleispira</taxon>
    </lineage>
</organism>
<keyword evidence="3 5" id="KW-0658">Purine biosynthesis</keyword>
<dbReference type="SUPFAM" id="SSF51246">
    <property type="entry name" value="Rudiment single hybrid motif"/>
    <property type="match status" value="1"/>
</dbReference>
<dbReference type="InterPro" id="IPR054350">
    <property type="entry name" value="PurT/PurK_preATP-grasp"/>
</dbReference>
<dbReference type="EC" id="6.3.4.18" evidence="5"/>
<evidence type="ECO:0000259" key="6">
    <source>
        <dbReference type="PROSITE" id="PS50975"/>
    </source>
</evidence>
<comment type="pathway">
    <text evidence="5">Purine metabolism; IMP biosynthesis via de novo pathway; 5-amino-1-(5-phospho-D-ribosyl)imidazole-4-carboxylate from 5-amino-1-(5-phospho-D-ribosyl)imidazole (N5-CAIR route): step 1/2.</text>
</comment>
<evidence type="ECO:0000313" key="8">
    <source>
        <dbReference type="Proteomes" id="UP000227088"/>
    </source>
</evidence>
<keyword evidence="2 5" id="KW-0547">Nucleotide-binding</keyword>
<feature type="domain" description="ATP-grasp" evidence="6">
    <location>
        <begin position="99"/>
        <end position="286"/>
    </location>
</feature>
<dbReference type="Pfam" id="PF22660">
    <property type="entry name" value="RS_preATP-grasp-like"/>
    <property type="match status" value="1"/>
</dbReference>
<dbReference type="InterPro" id="IPR029752">
    <property type="entry name" value="D-isomer_DH_CS1"/>
</dbReference>
<feature type="binding site" evidence="5">
    <location>
        <position position="178"/>
    </location>
    <ligand>
        <name>ATP</name>
        <dbReference type="ChEBI" id="CHEBI:30616"/>
    </ligand>
</feature>
<dbReference type="SUPFAM" id="SSF52440">
    <property type="entry name" value="PreATP-grasp domain"/>
    <property type="match status" value="1"/>
</dbReference>